<dbReference type="Pfam" id="PF00741">
    <property type="entry name" value="Gas_vesicle"/>
    <property type="match status" value="1"/>
</dbReference>
<dbReference type="Proteomes" id="UP000509750">
    <property type="component" value="Chromosome"/>
</dbReference>
<dbReference type="InterPro" id="IPR050530">
    <property type="entry name" value="GvpA"/>
</dbReference>
<dbReference type="RefSeq" id="WP_179171077.1">
    <property type="nucleotide sequence ID" value="NZ_CP058529.1"/>
</dbReference>
<evidence type="ECO:0000256" key="3">
    <source>
        <dbReference type="ARBA" id="ARBA00035646"/>
    </source>
</evidence>
<reference evidence="4 5" key="1">
    <citation type="submission" date="2020-07" db="EMBL/GenBank/DDBJ databases">
        <title>Gai3-2, isolated from salt lake.</title>
        <authorList>
            <person name="Cui H."/>
            <person name="Shi X."/>
        </authorList>
    </citation>
    <scope>NUCLEOTIDE SEQUENCE [LARGE SCALE GENOMIC DNA]</scope>
    <source>
        <strain evidence="4 5">Gai3-2</strain>
    </source>
</reference>
<dbReference type="AlphaFoldDB" id="A0A7D5L309"/>
<dbReference type="InterPro" id="IPR018493">
    <property type="entry name" value="GvpA-like_CS"/>
</dbReference>
<evidence type="ECO:0000256" key="1">
    <source>
        <dbReference type="ARBA" id="ARBA00022987"/>
    </source>
</evidence>
<dbReference type="GO" id="GO:0005198">
    <property type="term" value="F:structural molecule activity"/>
    <property type="evidence" value="ECO:0007669"/>
    <property type="project" value="InterPro"/>
</dbReference>
<dbReference type="PANTHER" id="PTHR35344:SF4">
    <property type="entry name" value="GAS VESICLE PROTEIN A1"/>
    <property type="match status" value="1"/>
</dbReference>
<keyword evidence="5" id="KW-1185">Reference proteome</keyword>
<dbReference type="InterPro" id="IPR000638">
    <property type="entry name" value="Gas-vesicle_GvpA-like"/>
</dbReference>
<proteinExistence type="inferred from homology"/>
<organism evidence="4 5">
    <name type="scientific">Halorarum halophilum</name>
    <dbReference type="NCBI Taxonomy" id="2743090"/>
    <lineage>
        <taxon>Archaea</taxon>
        <taxon>Methanobacteriati</taxon>
        <taxon>Methanobacteriota</taxon>
        <taxon>Stenosarchaea group</taxon>
        <taxon>Halobacteria</taxon>
        <taxon>Halobacteriales</taxon>
        <taxon>Haloferacaceae</taxon>
        <taxon>Halorarum</taxon>
    </lineage>
</organism>
<dbReference type="NCBIfam" id="NF006874">
    <property type="entry name" value="PRK09371.1"/>
    <property type="match status" value="1"/>
</dbReference>
<dbReference type="GO" id="GO:0012506">
    <property type="term" value="C:vesicle membrane"/>
    <property type="evidence" value="ECO:0007669"/>
    <property type="project" value="InterPro"/>
</dbReference>
<dbReference type="GO" id="GO:0031411">
    <property type="term" value="C:gas vesicle"/>
    <property type="evidence" value="ECO:0007669"/>
    <property type="project" value="UniProtKB-SubCell"/>
</dbReference>
<dbReference type="PROSITE" id="PS00234">
    <property type="entry name" value="GAS_VESICLE_A_1"/>
    <property type="match status" value="1"/>
</dbReference>
<evidence type="ECO:0000313" key="5">
    <source>
        <dbReference type="Proteomes" id="UP000509750"/>
    </source>
</evidence>
<keyword evidence="1" id="KW-0304">Gas vesicle</keyword>
<dbReference type="KEGG" id="halg:HUG10_12890"/>
<dbReference type="OrthoDB" id="187177at2157"/>
<dbReference type="EMBL" id="CP058529">
    <property type="protein sequence ID" value="QLG29503.1"/>
    <property type="molecule type" value="Genomic_DNA"/>
</dbReference>
<comment type="subcellular location">
    <subcellularLocation>
        <location evidence="2">Gas vesicle</location>
    </subcellularLocation>
</comment>
<evidence type="ECO:0000256" key="2">
    <source>
        <dbReference type="ARBA" id="ARBA00035108"/>
    </source>
</evidence>
<name>A0A7D5L309_9EURY</name>
<comment type="similarity">
    <text evidence="3">Belongs to the gas vesicle GvpA family.</text>
</comment>
<accession>A0A7D5L309</accession>
<evidence type="ECO:0000313" key="4">
    <source>
        <dbReference type="EMBL" id="QLG29503.1"/>
    </source>
</evidence>
<dbReference type="GeneID" id="56029745"/>
<protein>
    <submittedName>
        <fullName evidence="4">Gas vesicle structural protein GvpA</fullName>
    </submittedName>
</protein>
<dbReference type="NCBIfam" id="NF046092">
    <property type="entry name" value="halo_gas_GvpA"/>
    <property type="match status" value="1"/>
</dbReference>
<sequence length="88" mass="9852">MARPQRRPDPSNLAEVLDRILDKGIVIDVWARISVIGLELITIEARIVVASIDTFLHYTEEIAKLEQATVEADLEEVEVETRPESSPA</sequence>
<gene>
    <name evidence="4" type="primary">gvpA</name>
    <name evidence="4" type="ORF">HUG10_12890</name>
</gene>
<dbReference type="PANTHER" id="PTHR35344">
    <property type="entry name" value="GAS VESICLE STRUCTURAL PROTEIN 2-RELATED"/>
    <property type="match status" value="1"/>
</dbReference>